<organism evidence="1">
    <name type="scientific">Streptomyces sp. R28</name>
    <dbReference type="NCBI Taxonomy" id="3238628"/>
    <lineage>
        <taxon>Bacteria</taxon>
        <taxon>Bacillati</taxon>
        <taxon>Actinomycetota</taxon>
        <taxon>Actinomycetes</taxon>
        <taxon>Kitasatosporales</taxon>
        <taxon>Streptomycetaceae</taxon>
        <taxon>Streptomyces</taxon>
    </lineage>
</organism>
<dbReference type="RefSeq" id="WP_369174417.1">
    <property type="nucleotide sequence ID" value="NZ_CP163439.1"/>
</dbReference>
<proteinExistence type="predicted"/>
<gene>
    <name evidence="1" type="ORF">AB5J49_43635</name>
</gene>
<protein>
    <submittedName>
        <fullName evidence="1">Uncharacterized protein</fullName>
    </submittedName>
</protein>
<reference evidence="1" key="1">
    <citation type="submission" date="2024-07" db="EMBL/GenBank/DDBJ databases">
        <authorList>
            <person name="Yu S.T."/>
        </authorList>
    </citation>
    <scope>NUCLEOTIDE SEQUENCE</scope>
    <source>
        <strain evidence="1">R28</strain>
    </source>
</reference>
<dbReference type="AlphaFoldDB" id="A0AB39QEC5"/>
<sequence>MSGPVGRGQWWLRLERPFAGAVVAEGDIGIRGEGRHQVARPLQLPSQRGEFPMDPDLTGAPAVGAVRLWRWSW</sequence>
<dbReference type="EMBL" id="CP163439">
    <property type="protein sequence ID" value="XDQ39698.1"/>
    <property type="molecule type" value="Genomic_DNA"/>
</dbReference>
<accession>A0AB39QEC5</accession>
<name>A0AB39QEC5_9ACTN</name>
<evidence type="ECO:0000313" key="1">
    <source>
        <dbReference type="EMBL" id="XDQ39698.1"/>
    </source>
</evidence>